<dbReference type="CDD" id="cd00807">
    <property type="entry name" value="GlnRS_core"/>
    <property type="match status" value="1"/>
</dbReference>
<comment type="similarity">
    <text evidence="1 10">Belongs to the class-I aminoacyl-tRNA synthetase family.</text>
</comment>
<feature type="domain" description="tRNA synthetases class I (E and Q) anti-codon binding" evidence="15">
    <location>
        <begin position="566"/>
        <end position="636"/>
    </location>
</feature>
<dbReference type="AlphaFoldDB" id="A0A1E4TD92"/>
<accession>A0A1E4TD92</accession>
<dbReference type="GO" id="GO:0005829">
    <property type="term" value="C:cytosol"/>
    <property type="evidence" value="ECO:0007669"/>
    <property type="project" value="EnsemblFungi"/>
</dbReference>
<evidence type="ECO:0000256" key="4">
    <source>
        <dbReference type="ARBA" id="ARBA00022741"/>
    </source>
</evidence>
<dbReference type="InterPro" id="IPR007638">
    <property type="entry name" value="Gln-tRNA-synth_Ib_RNA-bd_2"/>
</dbReference>
<dbReference type="InterPro" id="IPR020056">
    <property type="entry name" value="Rbsml_bL25/Gln-tRNA_synth_N"/>
</dbReference>
<keyword evidence="5 10" id="KW-0067">ATP-binding</keyword>
<dbReference type="PROSITE" id="PS00178">
    <property type="entry name" value="AA_TRNA_LIGASE_I"/>
    <property type="match status" value="1"/>
</dbReference>
<evidence type="ECO:0000256" key="5">
    <source>
        <dbReference type="ARBA" id="ARBA00022840"/>
    </source>
</evidence>
<protein>
    <recommendedName>
        <fullName evidence="2">glutamine--tRNA ligase</fullName>
        <ecNumber evidence="2">6.1.1.18</ecNumber>
    </recommendedName>
    <alternativeName>
        <fullName evidence="8">Glutaminyl-tRNA synthetase</fullName>
    </alternativeName>
</protein>
<dbReference type="InterPro" id="IPR050132">
    <property type="entry name" value="Gln/Glu-tRNA_Ligase"/>
</dbReference>
<name>A0A1E4TD92_9ASCO</name>
<evidence type="ECO:0000313" key="16">
    <source>
        <dbReference type="EMBL" id="ODV89709.1"/>
    </source>
</evidence>
<dbReference type="Pfam" id="PF20974">
    <property type="entry name" value="tRNA-synt_1c_C2"/>
    <property type="match status" value="1"/>
</dbReference>
<dbReference type="Pfam" id="PF03950">
    <property type="entry name" value="tRNA-synt_1c_C"/>
    <property type="match status" value="1"/>
</dbReference>
<dbReference type="PANTHER" id="PTHR43097:SF4">
    <property type="entry name" value="GLUTAMINE--TRNA LIGASE"/>
    <property type="match status" value="1"/>
</dbReference>
<dbReference type="GO" id="GO:0005739">
    <property type="term" value="C:mitochondrion"/>
    <property type="evidence" value="ECO:0007669"/>
    <property type="project" value="EnsemblFungi"/>
</dbReference>
<feature type="domain" description="Glutamyl/glutaminyl-tRNA synthetase class Ib catalytic" evidence="12">
    <location>
        <begin position="139"/>
        <end position="449"/>
    </location>
</feature>
<dbReference type="InterPro" id="IPR004514">
    <property type="entry name" value="Gln-tRNA-synth"/>
</dbReference>
<dbReference type="InterPro" id="IPR001412">
    <property type="entry name" value="aa-tRNA-synth_I_CS"/>
</dbReference>
<keyword evidence="7 10" id="KW-0030">Aminoacyl-tRNA synthetase</keyword>
<dbReference type="Pfam" id="PF00749">
    <property type="entry name" value="tRNA-synt_1c"/>
    <property type="match status" value="1"/>
</dbReference>
<evidence type="ECO:0000259" key="15">
    <source>
        <dbReference type="Pfam" id="PF20974"/>
    </source>
</evidence>
<dbReference type="SUPFAM" id="SSF50715">
    <property type="entry name" value="Ribosomal protein L25-like"/>
    <property type="match status" value="1"/>
</dbReference>
<dbReference type="Gene3D" id="1.10.10.2420">
    <property type="match status" value="1"/>
</dbReference>
<evidence type="ECO:0000259" key="12">
    <source>
        <dbReference type="Pfam" id="PF00749"/>
    </source>
</evidence>
<dbReference type="Pfam" id="PF04557">
    <property type="entry name" value="tRNA_synt_1c_R2"/>
    <property type="match status" value="1"/>
</dbReference>
<dbReference type="InterPro" id="IPR042559">
    <property type="entry name" value="Gln-tRNA-synth_Ib_RNA-bd_N_2"/>
</dbReference>
<dbReference type="SUPFAM" id="SSF52374">
    <property type="entry name" value="Nucleotidylyl transferase"/>
    <property type="match status" value="1"/>
</dbReference>
<evidence type="ECO:0000256" key="6">
    <source>
        <dbReference type="ARBA" id="ARBA00022917"/>
    </source>
</evidence>
<dbReference type="InterPro" id="IPR020059">
    <property type="entry name" value="Glu/Gln-tRNA-synth_Ib_codon-bd"/>
</dbReference>
<keyword evidence="4 10" id="KW-0547">Nucleotide-binding</keyword>
<keyword evidence="6 10" id="KW-0648">Protein biosynthesis</keyword>
<evidence type="ECO:0000256" key="7">
    <source>
        <dbReference type="ARBA" id="ARBA00023146"/>
    </source>
</evidence>
<evidence type="ECO:0000259" key="13">
    <source>
        <dbReference type="Pfam" id="PF03950"/>
    </source>
</evidence>
<feature type="domain" description="Glutaminyl-tRNA synthetase class Ib non-specific RNA-binding" evidence="14">
    <location>
        <begin position="59"/>
        <end position="132"/>
    </location>
</feature>
<dbReference type="InterPro" id="IPR049437">
    <property type="entry name" value="tRNA-synt_1c_C2"/>
</dbReference>
<dbReference type="NCBIfam" id="TIGR00440">
    <property type="entry name" value="glnS"/>
    <property type="match status" value="1"/>
</dbReference>
<dbReference type="GO" id="GO:0006425">
    <property type="term" value="P:glutaminyl-tRNA aminoacylation"/>
    <property type="evidence" value="ECO:0007669"/>
    <property type="project" value="EnsemblFungi"/>
</dbReference>
<evidence type="ECO:0000256" key="1">
    <source>
        <dbReference type="ARBA" id="ARBA00005594"/>
    </source>
</evidence>
<gene>
    <name evidence="16" type="ORF">CANCADRAFT_142693</name>
</gene>
<dbReference type="InterPro" id="IPR011035">
    <property type="entry name" value="Ribosomal_bL25/Gln-tRNA_synth"/>
</dbReference>
<reference evidence="17" key="1">
    <citation type="submission" date="2016-02" db="EMBL/GenBank/DDBJ databases">
        <title>Comparative genomics of biotechnologically important yeasts.</title>
        <authorList>
            <consortium name="DOE Joint Genome Institute"/>
            <person name="Riley R."/>
            <person name="Haridas S."/>
            <person name="Wolfe K.H."/>
            <person name="Lopes M.R."/>
            <person name="Hittinger C.T."/>
            <person name="Goker M."/>
            <person name="Salamov A."/>
            <person name="Wisecaver J."/>
            <person name="Long T.M."/>
            <person name="Aerts A.L."/>
            <person name="Barry K."/>
            <person name="Choi C."/>
            <person name="Clum A."/>
            <person name="Coughlan A.Y."/>
            <person name="Deshpande S."/>
            <person name="Douglass A.P."/>
            <person name="Hanson S.J."/>
            <person name="Klenk H.-P."/>
            <person name="Labutti K."/>
            <person name="Lapidus A."/>
            <person name="Lindquist E."/>
            <person name="Lipzen A."/>
            <person name="Meier-Kolthoff J.P."/>
            <person name="Ohm R.A."/>
            <person name="Otillar R.P."/>
            <person name="Pangilinan J."/>
            <person name="Peng Y."/>
            <person name="Rokas A."/>
            <person name="Rosa C.A."/>
            <person name="Scheuner C."/>
            <person name="Sibirny A.A."/>
            <person name="Slot J.C."/>
            <person name="Stielow J.B."/>
            <person name="Sun H."/>
            <person name="Kurtzman C.P."/>
            <person name="Blackwell M."/>
            <person name="Jeffries T.W."/>
            <person name="Grigoriev I.V."/>
        </authorList>
    </citation>
    <scope>NUCLEOTIDE SEQUENCE [LARGE SCALE GENOMIC DNA]</scope>
    <source>
        <strain evidence="17">NRRL Y-17796</strain>
    </source>
</reference>
<dbReference type="OrthoDB" id="10250478at2759"/>
<dbReference type="Gene3D" id="2.40.240.10">
    <property type="entry name" value="Ribosomal Protein L25, Chain P"/>
    <property type="match status" value="2"/>
</dbReference>
<keyword evidence="3 10" id="KW-0436">Ligase</keyword>
<organism evidence="16 17">
    <name type="scientific">Tortispora caseinolytica NRRL Y-17796</name>
    <dbReference type="NCBI Taxonomy" id="767744"/>
    <lineage>
        <taxon>Eukaryota</taxon>
        <taxon>Fungi</taxon>
        <taxon>Dikarya</taxon>
        <taxon>Ascomycota</taxon>
        <taxon>Saccharomycotina</taxon>
        <taxon>Trigonopsidomycetes</taxon>
        <taxon>Trigonopsidales</taxon>
        <taxon>Trigonopsidaceae</taxon>
        <taxon>Tortispora</taxon>
    </lineage>
</organism>
<dbReference type="PANTHER" id="PTHR43097">
    <property type="entry name" value="GLUTAMINE-TRNA LIGASE"/>
    <property type="match status" value="1"/>
</dbReference>
<evidence type="ECO:0000256" key="10">
    <source>
        <dbReference type="RuleBase" id="RU363037"/>
    </source>
</evidence>
<keyword evidence="17" id="KW-1185">Reference proteome</keyword>
<evidence type="ECO:0000256" key="2">
    <source>
        <dbReference type="ARBA" id="ARBA00012836"/>
    </source>
</evidence>
<dbReference type="Proteomes" id="UP000095023">
    <property type="component" value="Unassembled WGS sequence"/>
</dbReference>
<dbReference type="GO" id="GO:1990825">
    <property type="term" value="F:sequence-specific mRNA binding"/>
    <property type="evidence" value="ECO:0007669"/>
    <property type="project" value="EnsemblFungi"/>
</dbReference>
<dbReference type="GO" id="GO:0004819">
    <property type="term" value="F:glutamine-tRNA ligase activity"/>
    <property type="evidence" value="ECO:0007669"/>
    <property type="project" value="UniProtKB-EC"/>
</dbReference>
<dbReference type="PRINTS" id="PR00987">
    <property type="entry name" value="TRNASYNTHGLU"/>
</dbReference>
<evidence type="ECO:0000256" key="11">
    <source>
        <dbReference type="SAM" id="MobiDB-lite"/>
    </source>
</evidence>
<dbReference type="EMBL" id="KV453843">
    <property type="protein sequence ID" value="ODV89709.1"/>
    <property type="molecule type" value="Genomic_DNA"/>
</dbReference>
<dbReference type="FunFam" id="3.40.50.620:FF:000183">
    <property type="entry name" value="Glutaminyl-tRNA synthetase"/>
    <property type="match status" value="1"/>
</dbReference>
<evidence type="ECO:0000256" key="9">
    <source>
        <dbReference type="ARBA" id="ARBA00048270"/>
    </source>
</evidence>
<evidence type="ECO:0000313" key="17">
    <source>
        <dbReference type="Proteomes" id="UP000095023"/>
    </source>
</evidence>
<dbReference type="InterPro" id="IPR014729">
    <property type="entry name" value="Rossmann-like_a/b/a_fold"/>
</dbReference>
<sequence length="695" mass="78577">MTDVSLENLTIDTIIDDNVAQYFKDNIDDIKLNRYRGVPKLIQAIKALPALKDAHPKKIKDTVDKYVLETLGPKDERDLTKQPKQKQAKTPAKQSIANEPASVSSIFTKGFLGALHKPGENPQINDELRKEHLAATGGKVFTRFPPEPNGYLHIGHAKAILINFGYAKFHDGHCYLRFDDTNPEAEKEEFFTSIKDLVAWLGFQPYKVTHSSDHFDELYALAEKLILKDGAYVCSCTPEQILLNRGGPDHKGPRVACPCRSASIEKNLEDFRGMRDGKFAKGSVTLRMKQDLEDPNPQMWDLVAYRILDAPHHLTGDKWRIYPTYDFTHCLCDSFENITHSLCTTEFQLSRQSYEWLCDAVEVYKPAQREYGRLNLTGTVLSKRKIAKLVHTGTVRGWDDPRLYTLVAIRRRGVPPGAILSFVAELGVTTAVTSIQEIRFEASVRRYLENTVPRLSMILDPVLMIIDNLPDDYCEELPIPFKPGTPEMGEHNLVFTNRVYIDRSDFREEDSPDYFRFAPGKSVGLLKVPFNVRVTSFNKDPETGLVTEIHAHYENDTPHKKPKTYVQWIGESKKHGSPVKLDEVRIFSPLFNHDNPATLKENELLDAINPNSEQVIKTAIIDTGFHHVRKNSPWQLPGGDSIGAGGHEEGAPYAVRFQAMRVGYFVMDTESDPEHGKIILNRIVSLKETVAAKNA</sequence>
<dbReference type="EC" id="6.1.1.18" evidence="2"/>
<dbReference type="FunFam" id="2.40.240.10:FF:000007">
    <property type="entry name" value="Glutamine--tRNA ligase"/>
    <property type="match status" value="1"/>
</dbReference>
<proteinExistence type="inferred from homology"/>
<evidence type="ECO:0000256" key="3">
    <source>
        <dbReference type="ARBA" id="ARBA00022598"/>
    </source>
</evidence>
<feature type="domain" description="Glutamyl/glutaminyl-tRNA synthetase class Ib anti-codon binding" evidence="13">
    <location>
        <begin position="453"/>
        <end position="554"/>
    </location>
</feature>
<dbReference type="InterPro" id="IPR000924">
    <property type="entry name" value="Glu/Gln-tRNA-synth"/>
</dbReference>
<feature type="region of interest" description="Disordered" evidence="11">
    <location>
        <begin position="74"/>
        <end position="98"/>
    </location>
</feature>
<dbReference type="Gene3D" id="3.40.50.620">
    <property type="entry name" value="HUPs"/>
    <property type="match status" value="1"/>
</dbReference>
<evidence type="ECO:0000259" key="14">
    <source>
        <dbReference type="Pfam" id="PF04557"/>
    </source>
</evidence>
<dbReference type="InterPro" id="IPR020058">
    <property type="entry name" value="Glu/Gln-tRNA-synth_Ib_cat-dom"/>
</dbReference>
<evidence type="ECO:0000256" key="8">
    <source>
        <dbReference type="ARBA" id="ARBA00030466"/>
    </source>
</evidence>
<comment type="catalytic activity">
    <reaction evidence="9">
        <text>tRNA(Gln) + L-glutamine + ATP = L-glutaminyl-tRNA(Gln) + AMP + diphosphate</text>
        <dbReference type="Rhea" id="RHEA:20121"/>
        <dbReference type="Rhea" id="RHEA-COMP:9662"/>
        <dbReference type="Rhea" id="RHEA-COMP:9681"/>
        <dbReference type="ChEBI" id="CHEBI:30616"/>
        <dbReference type="ChEBI" id="CHEBI:33019"/>
        <dbReference type="ChEBI" id="CHEBI:58359"/>
        <dbReference type="ChEBI" id="CHEBI:78442"/>
        <dbReference type="ChEBI" id="CHEBI:78521"/>
        <dbReference type="ChEBI" id="CHEBI:456215"/>
        <dbReference type="EC" id="6.1.1.18"/>
    </reaction>
</comment>
<dbReference type="GO" id="GO:0005524">
    <property type="term" value="F:ATP binding"/>
    <property type="evidence" value="ECO:0007669"/>
    <property type="project" value="UniProtKB-KW"/>
</dbReference>